<dbReference type="HOGENOM" id="CLU_038816_2_0_6"/>
<evidence type="ECO:0000256" key="3">
    <source>
        <dbReference type="ARBA" id="ARBA00012071"/>
    </source>
</evidence>
<dbReference type="OrthoDB" id="9766423at2"/>
<sequence length="326" mass="34710">MTPAAIWYGRHPASALLAPLAWAYCAVVAARRAAYRHGLFASRRVGVPVIVVGNLTVGGTGKTPLVLWLADWLAGQGRRPGILVRGYRGRAERWPQRVQPDSDPALVGDEAVLLARRSGCPVAAGPDRVAAAAMLTAEGGCDIIVSDDGLQHYRLTRDLEILVLDGARGLGNGRCLPAGPLREPARRLASVDLVVCHGSDCFGGYRMDLVGDRLTAVADPARTMDLAALRGRAVTAVAGIGNPERFFARLRVAGLAPTERPYSDHHPFSPADAGRWPAGPVLMTEKDAVKCAAFAGADHWYLPVVARLDAAFTTELKQRIEALAHG</sequence>
<evidence type="ECO:0000313" key="15">
    <source>
        <dbReference type="Proteomes" id="UP000010816"/>
    </source>
</evidence>
<comment type="function">
    <text evidence="1 13">Transfers the gamma-phosphate of ATP to the 4'-position of a tetraacyldisaccharide 1-phosphate intermediate (termed DS-1-P) to form tetraacyldisaccharide 1,4'-bis-phosphate (lipid IVA).</text>
</comment>
<dbReference type="NCBIfam" id="TIGR00682">
    <property type="entry name" value="lpxK"/>
    <property type="match status" value="1"/>
</dbReference>
<reference evidence="14 15" key="1">
    <citation type="submission" date="2011-09" db="EMBL/GenBank/DDBJ databases">
        <title>Complete sequence of chromosome of Thioflavicoccus mobilis 8321.</title>
        <authorList>
            <consortium name="US DOE Joint Genome Institute"/>
            <person name="Lucas S."/>
            <person name="Han J."/>
            <person name="Lapidus A."/>
            <person name="Cheng J.-F."/>
            <person name="Goodwin L."/>
            <person name="Pitluck S."/>
            <person name="Peters L."/>
            <person name="Ovchinnikova G."/>
            <person name="Lu M."/>
            <person name="Detter J.C."/>
            <person name="Han C."/>
            <person name="Tapia R."/>
            <person name="Land M."/>
            <person name="Hauser L."/>
            <person name="Kyrpides N."/>
            <person name="Ivanova N."/>
            <person name="Pagani I."/>
            <person name="Vogl K."/>
            <person name="Liu Z."/>
            <person name="Imhoff J."/>
            <person name="Thiel V."/>
            <person name="Frigaard N.-U."/>
            <person name="Bryant D."/>
            <person name="Woyke T."/>
        </authorList>
    </citation>
    <scope>NUCLEOTIDE SEQUENCE [LARGE SCALE GENOMIC DNA]</scope>
    <source>
        <strain evidence="14 15">8321</strain>
    </source>
</reference>
<evidence type="ECO:0000256" key="11">
    <source>
        <dbReference type="ARBA" id="ARBA00023098"/>
    </source>
</evidence>
<comment type="similarity">
    <text evidence="13">Belongs to the LpxK family.</text>
</comment>
<protein>
    <recommendedName>
        <fullName evidence="4 13">Tetraacyldisaccharide 4'-kinase</fullName>
        <ecNumber evidence="3 13">2.7.1.130</ecNumber>
    </recommendedName>
    <alternativeName>
        <fullName evidence="12 13">Lipid A 4'-kinase</fullName>
    </alternativeName>
</protein>
<dbReference type="PANTHER" id="PTHR42724:SF1">
    <property type="entry name" value="TETRAACYLDISACCHARIDE 4'-KINASE, MITOCHONDRIAL-RELATED"/>
    <property type="match status" value="1"/>
</dbReference>
<proteinExistence type="inferred from homology"/>
<comment type="pathway">
    <text evidence="2 13">Glycolipid biosynthesis; lipid IV(A) biosynthesis; lipid IV(A) from (3R)-3-hydroxytetradecanoyl-[acyl-carrier-protein] and UDP-N-acetyl-alpha-D-glucosamine: step 6/6.</text>
</comment>
<feature type="binding site" evidence="13">
    <location>
        <begin position="56"/>
        <end position="63"/>
    </location>
    <ligand>
        <name>ATP</name>
        <dbReference type="ChEBI" id="CHEBI:30616"/>
    </ligand>
</feature>
<comment type="catalytic activity">
    <reaction evidence="13">
        <text>a lipid A disaccharide + ATP = a lipid IVA + ADP + H(+)</text>
        <dbReference type="Rhea" id="RHEA:67840"/>
        <dbReference type="ChEBI" id="CHEBI:15378"/>
        <dbReference type="ChEBI" id="CHEBI:30616"/>
        <dbReference type="ChEBI" id="CHEBI:176343"/>
        <dbReference type="ChEBI" id="CHEBI:176425"/>
        <dbReference type="ChEBI" id="CHEBI:456216"/>
        <dbReference type="EC" id="2.7.1.130"/>
    </reaction>
</comment>
<evidence type="ECO:0000256" key="4">
    <source>
        <dbReference type="ARBA" id="ARBA00016436"/>
    </source>
</evidence>
<dbReference type="GO" id="GO:0009245">
    <property type="term" value="P:lipid A biosynthetic process"/>
    <property type="evidence" value="ECO:0007669"/>
    <property type="project" value="UniProtKB-UniRule"/>
</dbReference>
<keyword evidence="7 13" id="KW-0808">Transferase</keyword>
<dbReference type="InterPro" id="IPR027417">
    <property type="entry name" value="P-loop_NTPase"/>
</dbReference>
<dbReference type="EMBL" id="CP003051">
    <property type="protein sequence ID" value="AGA92049.1"/>
    <property type="molecule type" value="Genomic_DNA"/>
</dbReference>
<evidence type="ECO:0000256" key="6">
    <source>
        <dbReference type="ARBA" id="ARBA00022556"/>
    </source>
</evidence>
<evidence type="ECO:0000256" key="5">
    <source>
        <dbReference type="ARBA" id="ARBA00022516"/>
    </source>
</evidence>
<dbReference type="Pfam" id="PF02606">
    <property type="entry name" value="LpxK"/>
    <property type="match status" value="1"/>
</dbReference>
<dbReference type="GO" id="GO:0009244">
    <property type="term" value="P:lipopolysaccharide core region biosynthetic process"/>
    <property type="evidence" value="ECO:0007669"/>
    <property type="project" value="TreeGrafter"/>
</dbReference>
<dbReference type="Proteomes" id="UP000010816">
    <property type="component" value="Chromosome"/>
</dbReference>
<dbReference type="InterPro" id="IPR003758">
    <property type="entry name" value="LpxK"/>
</dbReference>
<keyword evidence="15" id="KW-1185">Reference proteome</keyword>
<dbReference type="GO" id="GO:0005886">
    <property type="term" value="C:plasma membrane"/>
    <property type="evidence" value="ECO:0007669"/>
    <property type="project" value="TreeGrafter"/>
</dbReference>
<dbReference type="RefSeq" id="WP_015282176.1">
    <property type="nucleotide sequence ID" value="NC_019940.1"/>
</dbReference>
<dbReference type="HAMAP" id="MF_00409">
    <property type="entry name" value="LpxK"/>
    <property type="match status" value="1"/>
</dbReference>
<dbReference type="KEGG" id="tmb:Thimo_3379"/>
<keyword evidence="11 13" id="KW-0443">Lipid metabolism</keyword>
<dbReference type="SUPFAM" id="SSF52540">
    <property type="entry name" value="P-loop containing nucleoside triphosphate hydrolases"/>
    <property type="match status" value="1"/>
</dbReference>
<dbReference type="UniPathway" id="UPA00359">
    <property type="reaction ID" value="UER00482"/>
</dbReference>
<dbReference type="GO" id="GO:0005524">
    <property type="term" value="F:ATP binding"/>
    <property type="evidence" value="ECO:0007669"/>
    <property type="project" value="UniProtKB-UniRule"/>
</dbReference>
<evidence type="ECO:0000256" key="10">
    <source>
        <dbReference type="ARBA" id="ARBA00022840"/>
    </source>
</evidence>
<evidence type="ECO:0000256" key="8">
    <source>
        <dbReference type="ARBA" id="ARBA00022741"/>
    </source>
</evidence>
<keyword evidence="10 13" id="KW-0067">ATP-binding</keyword>
<keyword evidence="9 13" id="KW-0418">Kinase</keyword>
<name>L0H390_9GAMM</name>
<evidence type="ECO:0000256" key="1">
    <source>
        <dbReference type="ARBA" id="ARBA00002274"/>
    </source>
</evidence>
<dbReference type="AlphaFoldDB" id="L0H390"/>
<evidence type="ECO:0000256" key="12">
    <source>
        <dbReference type="ARBA" id="ARBA00029757"/>
    </source>
</evidence>
<keyword evidence="5 13" id="KW-0444">Lipid biosynthesis</keyword>
<evidence type="ECO:0000256" key="2">
    <source>
        <dbReference type="ARBA" id="ARBA00004870"/>
    </source>
</evidence>
<keyword evidence="8 13" id="KW-0547">Nucleotide-binding</keyword>
<keyword evidence="6 13" id="KW-0441">Lipid A biosynthesis</keyword>
<evidence type="ECO:0000256" key="7">
    <source>
        <dbReference type="ARBA" id="ARBA00022679"/>
    </source>
</evidence>
<evidence type="ECO:0000313" key="14">
    <source>
        <dbReference type="EMBL" id="AGA92049.1"/>
    </source>
</evidence>
<organism evidence="14 15">
    <name type="scientific">Thioflavicoccus mobilis 8321</name>
    <dbReference type="NCBI Taxonomy" id="765912"/>
    <lineage>
        <taxon>Bacteria</taxon>
        <taxon>Pseudomonadati</taxon>
        <taxon>Pseudomonadota</taxon>
        <taxon>Gammaproteobacteria</taxon>
        <taxon>Chromatiales</taxon>
        <taxon>Chromatiaceae</taxon>
        <taxon>Thioflavicoccus</taxon>
    </lineage>
</organism>
<evidence type="ECO:0000256" key="9">
    <source>
        <dbReference type="ARBA" id="ARBA00022777"/>
    </source>
</evidence>
<dbReference type="GO" id="GO:0009029">
    <property type="term" value="F:lipid-A 4'-kinase activity"/>
    <property type="evidence" value="ECO:0007669"/>
    <property type="project" value="UniProtKB-UniRule"/>
</dbReference>
<gene>
    <name evidence="13" type="primary">lpxK</name>
    <name evidence="14" type="ORF">Thimo_3379</name>
</gene>
<evidence type="ECO:0000256" key="13">
    <source>
        <dbReference type="HAMAP-Rule" id="MF_00409"/>
    </source>
</evidence>
<dbReference type="eggNOG" id="COG1663">
    <property type="taxonomic scope" value="Bacteria"/>
</dbReference>
<dbReference type="STRING" id="765912.Thimo_3379"/>
<dbReference type="EC" id="2.7.1.130" evidence="3 13"/>
<dbReference type="PATRIC" id="fig|765912.4.peg.3312"/>
<dbReference type="PANTHER" id="PTHR42724">
    <property type="entry name" value="TETRAACYLDISACCHARIDE 4'-KINASE"/>
    <property type="match status" value="1"/>
</dbReference>
<accession>L0H390</accession>